<evidence type="ECO:0000256" key="2">
    <source>
        <dbReference type="ARBA" id="ARBA00022722"/>
    </source>
</evidence>
<name>A0A9X3RGY2_9CORY</name>
<accession>A0A9X3RGY2</accession>
<evidence type="ECO:0000256" key="4">
    <source>
        <dbReference type="ARBA" id="ARBA00022801"/>
    </source>
</evidence>
<proteinExistence type="inferred from homology"/>
<evidence type="ECO:0000256" key="5">
    <source>
        <dbReference type="ARBA" id="ARBA00022884"/>
    </source>
</evidence>
<evidence type="ECO:0000313" key="8">
    <source>
        <dbReference type="EMBL" id="MCZ9290197.1"/>
    </source>
</evidence>
<protein>
    <recommendedName>
        <fullName evidence="6 7">Ribonuclease P protein component</fullName>
        <shortName evidence="6">RNase P protein</shortName>
        <shortName evidence="6">RNaseP protein</shortName>
        <ecNumber evidence="6 7">3.1.26.5</ecNumber>
    </recommendedName>
    <alternativeName>
        <fullName evidence="6">Protein C5</fullName>
    </alternativeName>
</protein>
<dbReference type="AlphaFoldDB" id="A0A9X3RGY2"/>
<dbReference type="InterPro" id="IPR000100">
    <property type="entry name" value="RNase_P"/>
</dbReference>
<dbReference type="RefSeq" id="WP_070488562.1">
    <property type="nucleotide sequence ID" value="NZ_JAKMUT010000007.1"/>
</dbReference>
<dbReference type="GO" id="GO:0030677">
    <property type="term" value="C:ribonuclease P complex"/>
    <property type="evidence" value="ECO:0007669"/>
    <property type="project" value="TreeGrafter"/>
</dbReference>
<dbReference type="GO" id="GO:0000049">
    <property type="term" value="F:tRNA binding"/>
    <property type="evidence" value="ECO:0007669"/>
    <property type="project" value="UniProtKB-UniRule"/>
</dbReference>
<keyword evidence="5 6" id="KW-0694">RNA-binding</keyword>
<organism evidence="8 9">
    <name type="scientific">Corynebacterium evansiae</name>
    <dbReference type="NCBI Taxonomy" id="2913499"/>
    <lineage>
        <taxon>Bacteria</taxon>
        <taxon>Bacillati</taxon>
        <taxon>Actinomycetota</taxon>
        <taxon>Actinomycetes</taxon>
        <taxon>Mycobacteriales</taxon>
        <taxon>Corynebacteriaceae</taxon>
        <taxon>Corynebacterium</taxon>
    </lineage>
</organism>
<dbReference type="EC" id="3.1.26.5" evidence="6 7"/>
<dbReference type="PANTHER" id="PTHR33992">
    <property type="entry name" value="RIBONUCLEASE P PROTEIN COMPONENT"/>
    <property type="match status" value="1"/>
</dbReference>
<dbReference type="NCBIfam" id="TIGR00188">
    <property type="entry name" value="rnpA"/>
    <property type="match status" value="1"/>
</dbReference>
<dbReference type="SUPFAM" id="SSF54211">
    <property type="entry name" value="Ribosomal protein S5 domain 2-like"/>
    <property type="match status" value="1"/>
</dbReference>
<keyword evidence="2 6" id="KW-0540">Nuclease</keyword>
<dbReference type="Gene3D" id="3.30.230.10">
    <property type="match status" value="1"/>
</dbReference>
<dbReference type="HAMAP" id="MF_00227">
    <property type="entry name" value="RNase_P"/>
    <property type="match status" value="1"/>
</dbReference>
<dbReference type="GO" id="GO:0042781">
    <property type="term" value="F:3'-tRNA processing endoribonuclease activity"/>
    <property type="evidence" value="ECO:0007669"/>
    <property type="project" value="TreeGrafter"/>
</dbReference>
<dbReference type="EMBL" id="JAKMUT010000007">
    <property type="protein sequence ID" value="MCZ9290197.1"/>
    <property type="molecule type" value="Genomic_DNA"/>
</dbReference>
<comment type="similarity">
    <text evidence="6">Belongs to the RnpA family.</text>
</comment>
<evidence type="ECO:0000256" key="7">
    <source>
        <dbReference type="NCBIfam" id="TIGR00188"/>
    </source>
</evidence>
<dbReference type="Pfam" id="PF00825">
    <property type="entry name" value="Ribonuclease_P"/>
    <property type="match status" value="1"/>
</dbReference>
<dbReference type="PANTHER" id="PTHR33992:SF1">
    <property type="entry name" value="RIBONUCLEASE P PROTEIN COMPONENT"/>
    <property type="match status" value="1"/>
</dbReference>
<keyword evidence="9" id="KW-1185">Reference proteome</keyword>
<dbReference type="Proteomes" id="UP001146469">
    <property type="component" value="Unassembled WGS sequence"/>
</dbReference>
<dbReference type="InterPro" id="IPR014721">
    <property type="entry name" value="Ribsml_uS5_D2-typ_fold_subgr"/>
</dbReference>
<evidence type="ECO:0000256" key="3">
    <source>
        <dbReference type="ARBA" id="ARBA00022759"/>
    </source>
</evidence>
<comment type="function">
    <text evidence="6">RNaseP catalyzes the removal of the 5'-leader sequence from pre-tRNA to produce the mature 5'-terminus. It can also cleave other RNA substrates such as 4.5S RNA. The protein component plays an auxiliary but essential role in vivo by binding to the 5'-leader sequence and broadening the substrate specificity of the ribozyme.</text>
</comment>
<comment type="subunit">
    <text evidence="6">Consists of a catalytic RNA component (M1 or rnpB) and a protein subunit.</text>
</comment>
<comment type="caution">
    <text evidence="8">The sequence shown here is derived from an EMBL/GenBank/DDBJ whole genome shotgun (WGS) entry which is preliminary data.</text>
</comment>
<gene>
    <name evidence="6 8" type="primary">rnpA</name>
    <name evidence="8" type="ORF">L8V00_08275</name>
</gene>
<dbReference type="InterPro" id="IPR020568">
    <property type="entry name" value="Ribosomal_Su5_D2-typ_SF"/>
</dbReference>
<dbReference type="GO" id="GO:0004526">
    <property type="term" value="F:ribonuclease P activity"/>
    <property type="evidence" value="ECO:0007669"/>
    <property type="project" value="UniProtKB-UniRule"/>
</dbReference>
<dbReference type="GO" id="GO:0001682">
    <property type="term" value="P:tRNA 5'-leader removal"/>
    <property type="evidence" value="ECO:0007669"/>
    <property type="project" value="UniProtKB-UniRule"/>
</dbReference>
<sequence length="133" mass="14172">MLAPQHRLRSTALFGQTIRKGRKKGSRTVVVHVLAGGGGAEELPLPLQEGATAGPRMGLVVSKAVGNAVTRHNTSRKLRHAFRAVLDEGLQEGSLEFPVGTTVVIRALPKSATASFEELVGDVRSCIRRALAR</sequence>
<evidence type="ECO:0000313" key="9">
    <source>
        <dbReference type="Proteomes" id="UP001146469"/>
    </source>
</evidence>
<comment type="catalytic activity">
    <reaction evidence="6">
        <text>Endonucleolytic cleavage of RNA, removing 5'-extranucleotides from tRNA precursor.</text>
        <dbReference type="EC" id="3.1.26.5"/>
    </reaction>
</comment>
<reference evidence="8" key="1">
    <citation type="submission" date="2022-02" db="EMBL/GenBank/DDBJ databases">
        <title>Corynebacterium sp. from urogenital microbiome.</title>
        <authorList>
            <person name="Cappelli E.A."/>
            <person name="Ribeiro T.G."/>
            <person name="Peixe L."/>
        </authorList>
    </citation>
    <scope>NUCLEOTIDE SEQUENCE</scope>
    <source>
        <strain evidence="8">C8Ua_174</strain>
    </source>
</reference>
<keyword evidence="1 6" id="KW-0819">tRNA processing</keyword>
<keyword evidence="3 6" id="KW-0255">Endonuclease</keyword>
<evidence type="ECO:0000256" key="6">
    <source>
        <dbReference type="HAMAP-Rule" id="MF_00227"/>
    </source>
</evidence>
<evidence type="ECO:0000256" key="1">
    <source>
        <dbReference type="ARBA" id="ARBA00022694"/>
    </source>
</evidence>
<keyword evidence="4 6" id="KW-0378">Hydrolase</keyword>